<feature type="region of interest" description="Disordered" evidence="1">
    <location>
        <begin position="31"/>
        <end position="62"/>
    </location>
</feature>
<dbReference type="EMBL" id="CAJVQA010000381">
    <property type="protein sequence ID" value="CAG8471777.1"/>
    <property type="molecule type" value="Genomic_DNA"/>
</dbReference>
<organism evidence="2 3">
    <name type="scientific">Cetraspora pellucida</name>
    <dbReference type="NCBI Taxonomy" id="1433469"/>
    <lineage>
        <taxon>Eukaryota</taxon>
        <taxon>Fungi</taxon>
        <taxon>Fungi incertae sedis</taxon>
        <taxon>Mucoromycota</taxon>
        <taxon>Glomeromycotina</taxon>
        <taxon>Glomeromycetes</taxon>
        <taxon>Diversisporales</taxon>
        <taxon>Gigasporaceae</taxon>
        <taxon>Cetraspora</taxon>
    </lineage>
</organism>
<dbReference type="AlphaFoldDB" id="A0A9N8Z2E5"/>
<evidence type="ECO:0000256" key="1">
    <source>
        <dbReference type="SAM" id="MobiDB-lite"/>
    </source>
</evidence>
<evidence type="ECO:0000313" key="3">
    <source>
        <dbReference type="Proteomes" id="UP000789759"/>
    </source>
</evidence>
<comment type="caution">
    <text evidence="2">The sequence shown here is derived from an EMBL/GenBank/DDBJ whole genome shotgun (WGS) entry which is preliminary data.</text>
</comment>
<name>A0A9N8Z2E5_9GLOM</name>
<gene>
    <name evidence="2" type="ORF">CPELLU_LOCUS1107</name>
</gene>
<sequence>MIQNMQVSTSSITSDNHSDIDLITEDVESTTSRALKRPRIITSRHSNQSTSSPSVINNSSTPFLTSITTTNVNPKMVQIQKDKNKLSSLALNCLEMIVEDDVKDKRVYTEDVSEEDDLECSCEQILKKTKKKRG</sequence>
<feature type="compositionally biased region" description="Low complexity" evidence="1">
    <location>
        <begin position="49"/>
        <end position="62"/>
    </location>
</feature>
<dbReference type="OrthoDB" id="2446113at2759"/>
<dbReference type="Proteomes" id="UP000789759">
    <property type="component" value="Unassembled WGS sequence"/>
</dbReference>
<reference evidence="2" key="1">
    <citation type="submission" date="2021-06" db="EMBL/GenBank/DDBJ databases">
        <authorList>
            <person name="Kallberg Y."/>
            <person name="Tangrot J."/>
            <person name="Rosling A."/>
        </authorList>
    </citation>
    <scope>NUCLEOTIDE SEQUENCE</scope>
    <source>
        <strain evidence="2">FL966</strain>
    </source>
</reference>
<accession>A0A9N8Z2E5</accession>
<keyword evidence="3" id="KW-1185">Reference proteome</keyword>
<evidence type="ECO:0000313" key="2">
    <source>
        <dbReference type="EMBL" id="CAG8471777.1"/>
    </source>
</evidence>
<protein>
    <submittedName>
        <fullName evidence="2">20089_t:CDS:1</fullName>
    </submittedName>
</protein>
<proteinExistence type="predicted"/>